<dbReference type="AlphaFoldDB" id="A0A5C6A979"/>
<keyword evidence="3" id="KW-0472">Membrane</keyword>
<dbReference type="PANTHER" id="PTHR30332:SF24">
    <property type="entry name" value="SECRETIN GSPD-RELATED"/>
    <property type="match status" value="1"/>
</dbReference>
<feature type="signal peptide" evidence="5">
    <location>
        <begin position="1"/>
        <end position="34"/>
    </location>
</feature>
<proteinExistence type="predicted"/>
<accession>A0A5C6A979</accession>
<evidence type="ECO:0000259" key="6">
    <source>
        <dbReference type="Pfam" id="PF03958"/>
    </source>
</evidence>
<dbReference type="OrthoDB" id="221929at2"/>
<evidence type="ECO:0000256" key="1">
    <source>
        <dbReference type="ARBA" id="ARBA00004370"/>
    </source>
</evidence>
<feature type="domain" description="NolW-like" evidence="6">
    <location>
        <begin position="423"/>
        <end position="494"/>
    </location>
</feature>
<dbReference type="GO" id="GO:0009306">
    <property type="term" value="P:protein secretion"/>
    <property type="evidence" value="ECO:0007669"/>
    <property type="project" value="TreeGrafter"/>
</dbReference>
<dbReference type="GO" id="GO:0016020">
    <property type="term" value="C:membrane"/>
    <property type="evidence" value="ECO:0007669"/>
    <property type="project" value="UniProtKB-SubCell"/>
</dbReference>
<dbReference type="RefSeq" id="WP_146445676.1">
    <property type="nucleotide sequence ID" value="NZ_SJPR01000004.1"/>
</dbReference>
<evidence type="ECO:0000256" key="5">
    <source>
        <dbReference type="SAM" id="SignalP"/>
    </source>
</evidence>
<feature type="domain" description="NolW-like" evidence="6">
    <location>
        <begin position="646"/>
        <end position="749"/>
    </location>
</feature>
<evidence type="ECO:0000313" key="7">
    <source>
        <dbReference type="EMBL" id="TWT95865.1"/>
    </source>
</evidence>
<comment type="subcellular location">
    <subcellularLocation>
        <location evidence="1">Membrane</location>
    </subcellularLocation>
</comment>
<dbReference type="Pfam" id="PF03958">
    <property type="entry name" value="Secretin_N"/>
    <property type="match status" value="4"/>
</dbReference>
<dbReference type="EMBL" id="SJPR01000004">
    <property type="protein sequence ID" value="TWT95865.1"/>
    <property type="molecule type" value="Genomic_DNA"/>
</dbReference>
<dbReference type="InterPro" id="IPR050810">
    <property type="entry name" value="Bact_Secretion_Sys_Channel"/>
</dbReference>
<dbReference type="GO" id="GO:0015627">
    <property type="term" value="C:type II protein secretion system complex"/>
    <property type="evidence" value="ECO:0007669"/>
    <property type="project" value="TreeGrafter"/>
</dbReference>
<evidence type="ECO:0000256" key="3">
    <source>
        <dbReference type="ARBA" id="ARBA00023136"/>
    </source>
</evidence>
<feature type="region of interest" description="Disordered" evidence="4">
    <location>
        <begin position="132"/>
        <end position="189"/>
    </location>
</feature>
<keyword evidence="8" id="KW-1185">Reference proteome</keyword>
<sequence precursor="true">MPLCLRFSFRRTARRAASLVLALAAVVAALPAGAAETEIVGLLAVAIEPDVAKQLGLSDELLGRLQSLADDREMKGMSRAMKVARLPREEQVAQLADFRAESEQLALAMLDEKQAAKLREIATARDDAALKPVESTAEVAEDAEMSTAEVDATEAEPSAEEATSQPSPTRAVSNPQPPPAATPSDGKLSFNFKQQPWADVIRWFADQAGLSLIVDQAPPGSLTYRDDRRYSPAEALDVLNGVLLTKGYTLVRKDRMLLVIDLEQDVIPPNVVTDVPLAQLDQRGEYELVRVLVELGDVDVTAAADSLLRLAGPQGAVVVLPEAQMLQITETAGRIRTMLAVVEAMKRAATPLTSIEAQLRSYPLGGADATTTLTVLQTLLEGSPTARLAVDQQTGSLIALATPAEHDAIQQTLQKLQTDGRRVDVIPVKEVDPLTAAALVDRLFNPGATGDDKKRDPNAPVVEADRYSDALLVRGTADQVRQIRELVEQLDAPDPAMAVGARGPVRTLPVSGAELQRALEQIETLWPTMRSNPLRMTNPGQAIPSFRPGAEVEREQLEGDDPLDRLYGDPEAPPRRTTAAPTQSPFRFANQPTDDESTTDAIDPIYISPGVGSTVIASRDTEALDALESLLGSVLGMSDTGGRDYAVFYLKFADATTAAALLNTIFGGEGGGGGGSLMGDLAGAALGGGAGGDLVGDLLGMGGGSDAVGFSSVSVDIVPDVRLNALYVSATPADVQTVNRLLRVIDQPRGPDRVESVGVPRLITVYNTDVAEIATVVKQVFEDRIGSGAGGGGQPSPEEFLRALQGGQKGANEQKPEQMTIGIDERSNSLVVRSSEPLFEEVKKLVEQLDRAGVERPVSTRVVSLRNTGSAALKETLVSLLGDKAVLSGDAPTSAANSNQPNQNGGQRGQNNDNNNDSERQRREIQQRIEGFRNMQRMFERMQGGGGRGGRGGGGGGGPPGGGGGRGR</sequence>
<evidence type="ECO:0000313" key="8">
    <source>
        <dbReference type="Proteomes" id="UP000317421"/>
    </source>
</evidence>
<dbReference type="Gene3D" id="3.30.1370.120">
    <property type="match status" value="4"/>
</dbReference>
<feature type="compositionally biased region" description="Low complexity" evidence="4">
    <location>
        <begin position="897"/>
        <end position="915"/>
    </location>
</feature>
<dbReference type="InterPro" id="IPR005644">
    <property type="entry name" value="NolW-like"/>
</dbReference>
<feature type="domain" description="NolW-like" evidence="6">
    <location>
        <begin position="761"/>
        <end position="852"/>
    </location>
</feature>
<feature type="region of interest" description="Disordered" evidence="4">
    <location>
        <begin position="553"/>
        <end position="604"/>
    </location>
</feature>
<feature type="compositionally biased region" description="Basic and acidic residues" evidence="4">
    <location>
        <begin position="917"/>
        <end position="931"/>
    </location>
</feature>
<organism evidence="7 8">
    <name type="scientific">Botrimarina colliarenosi</name>
    <dbReference type="NCBI Taxonomy" id="2528001"/>
    <lineage>
        <taxon>Bacteria</taxon>
        <taxon>Pseudomonadati</taxon>
        <taxon>Planctomycetota</taxon>
        <taxon>Planctomycetia</taxon>
        <taxon>Pirellulales</taxon>
        <taxon>Lacipirellulaceae</taxon>
        <taxon>Botrimarina</taxon>
    </lineage>
</organism>
<feature type="region of interest" description="Disordered" evidence="4">
    <location>
        <begin position="889"/>
        <end position="968"/>
    </location>
</feature>
<keyword evidence="2 5" id="KW-0732">Signal</keyword>
<feature type="domain" description="NolW-like" evidence="6">
    <location>
        <begin position="360"/>
        <end position="416"/>
    </location>
</feature>
<protein>
    <submittedName>
        <fullName evidence="7">Bacterial type II/III secretion system short domain protein</fullName>
    </submittedName>
</protein>
<feature type="chain" id="PRO_5022778251" evidence="5">
    <location>
        <begin position="35"/>
        <end position="968"/>
    </location>
</feature>
<feature type="compositionally biased region" description="Basic and acidic residues" evidence="4">
    <location>
        <begin position="553"/>
        <end position="574"/>
    </location>
</feature>
<evidence type="ECO:0000256" key="2">
    <source>
        <dbReference type="ARBA" id="ARBA00022729"/>
    </source>
</evidence>
<reference evidence="7 8" key="1">
    <citation type="submission" date="2019-02" db="EMBL/GenBank/DDBJ databases">
        <title>Deep-cultivation of Planctomycetes and their phenomic and genomic characterization uncovers novel biology.</title>
        <authorList>
            <person name="Wiegand S."/>
            <person name="Jogler M."/>
            <person name="Boedeker C."/>
            <person name="Pinto D."/>
            <person name="Vollmers J."/>
            <person name="Rivas-Marin E."/>
            <person name="Kohn T."/>
            <person name="Peeters S.H."/>
            <person name="Heuer A."/>
            <person name="Rast P."/>
            <person name="Oberbeckmann S."/>
            <person name="Bunk B."/>
            <person name="Jeske O."/>
            <person name="Meyerdierks A."/>
            <person name="Storesund J.E."/>
            <person name="Kallscheuer N."/>
            <person name="Luecker S."/>
            <person name="Lage O.M."/>
            <person name="Pohl T."/>
            <person name="Merkel B.J."/>
            <person name="Hornburger P."/>
            <person name="Mueller R.-W."/>
            <person name="Bruemmer F."/>
            <person name="Labrenz M."/>
            <person name="Spormann A.M."/>
            <person name="Op Den Camp H."/>
            <person name="Overmann J."/>
            <person name="Amann R."/>
            <person name="Jetten M.S.M."/>
            <person name="Mascher T."/>
            <person name="Medema M.H."/>
            <person name="Devos D.P."/>
            <person name="Kaster A.-K."/>
            <person name="Ovreas L."/>
            <person name="Rohde M."/>
            <person name="Galperin M.Y."/>
            <person name="Jogler C."/>
        </authorList>
    </citation>
    <scope>NUCLEOTIDE SEQUENCE [LARGE SCALE GENOMIC DNA]</scope>
    <source>
        <strain evidence="7 8">Pla108</strain>
    </source>
</reference>
<dbReference type="Proteomes" id="UP000317421">
    <property type="component" value="Unassembled WGS sequence"/>
</dbReference>
<name>A0A5C6A979_9BACT</name>
<feature type="compositionally biased region" description="Gly residues" evidence="4">
    <location>
        <begin position="943"/>
        <end position="968"/>
    </location>
</feature>
<dbReference type="InterPro" id="IPR038591">
    <property type="entry name" value="NolW-like_sf"/>
</dbReference>
<gene>
    <name evidence="7" type="ORF">Pla108_29420</name>
</gene>
<evidence type="ECO:0000256" key="4">
    <source>
        <dbReference type="SAM" id="MobiDB-lite"/>
    </source>
</evidence>
<dbReference type="PANTHER" id="PTHR30332">
    <property type="entry name" value="PROBABLE GENERAL SECRETION PATHWAY PROTEIN D"/>
    <property type="match status" value="1"/>
</dbReference>
<comment type="caution">
    <text evidence="7">The sequence shown here is derived from an EMBL/GenBank/DDBJ whole genome shotgun (WGS) entry which is preliminary data.</text>
</comment>